<dbReference type="InterPro" id="IPR007621">
    <property type="entry name" value="TPM_dom"/>
</dbReference>
<dbReference type="Pfam" id="PF04536">
    <property type="entry name" value="TPM_phosphatase"/>
    <property type="match status" value="1"/>
</dbReference>
<reference evidence="3 4" key="1">
    <citation type="submission" date="2014-07" db="EMBL/GenBank/DDBJ databases">
        <authorList>
            <person name="McCorrison J."/>
            <person name="Sanka R."/>
            <person name="Torralba M."/>
            <person name="Gillis M."/>
            <person name="Haft D.H."/>
            <person name="Methe B."/>
            <person name="Sutton G."/>
            <person name="Nelson K.E."/>
        </authorList>
    </citation>
    <scope>NUCLEOTIDE SEQUENCE [LARGE SCALE GENOMIC DNA]</scope>
    <source>
        <strain evidence="3 4">DNF00314</strain>
    </source>
</reference>
<dbReference type="Gene3D" id="3.10.310.50">
    <property type="match status" value="1"/>
</dbReference>
<gene>
    <name evidence="3" type="ORF">HMPREF0872_04670</name>
</gene>
<dbReference type="PANTHER" id="PTHR30373:SF2">
    <property type="entry name" value="UPF0603 PROTEIN YGCG"/>
    <property type="match status" value="1"/>
</dbReference>
<comment type="caution">
    <text evidence="3">The sequence shown here is derived from an EMBL/GenBank/DDBJ whole genome shotgun (WGS) entry which is preliminary data.</text>
</comment>
<protein>
    <recommendedName>
        <fullName evidence="2">TPM domain-containing protein</fullName>
    </recommendedName>
</protein>
<accession>A0A096CQ54</accession>
<feature type="signal peptide" evidence="1">
    <location>
        <begin position="1"/>
        <end position="17"/>
    </location>
</feature>
<dbReference type="PANTHER" id="PTHR30373">
    <property type="entry name" value="UPF0603 PROTEIN YGCG"/>
    <property type="match status" value="1"/>
</dbReference>
<name>A0A096CQ54_9FIRM</name>
<organism evidence="3 4">
    <name type="scientific">Veillonella montpellierensis DNF00314</name>
    <dbReference type="NCBI Taxonomy" id="1401067"/>
    <lineage>
        <taxon>Bacteria</taxon>
        <taxon>Bacillati</taxon>
        <taxon>Bacillota</taxon>
        <taxon>Negativicutes</taxon>
        <taxon>Veillonellales</taxon>
        <taxon>Veillonellaceae</taxon>
        <taxon>Veillonella</taxon>
    </lineage>
</organism>
<keyword evidence="4" id="KW-1185">Reference proteome</keyword>
<evidence type="ECO:0000313" key="3">
    <source>
        <dbReference type="EMBL" id="KGF47459.1"/>
    </source>
</evidence>
<proteinExistence type="predicted"/>
<dbReference type="EMBL" id="JRNT01000009">
    <property type="protein sequence ID" value="KGF47459.1"/>
    <property type="molecule type" value="Genomic_DNA"/>
</dbReference>
<sequence>MALLVVIFSCCHGMGQAAIPAKPSAGTYVVDQAQVLSETTKQTINAMAAELDEKTSAQVAVVTVDSLDGHTADDYALSILRDWGVGTKKDNNGLVFLLAPKDKRVYISVGYGLEGILNDAKAGQIIDDYGLALFKNNKFDAGTLAVSKVLMSVIAQDQGIDLTGHVKVNKKYMASSQKQPLSIWELLIGGLVLGCLVVVDFKFFGGTITYLIISLILSGRGGGSNRGSGRGFGGGSGGGGGAGRGW</sequence>
<dbReference type="Proteomes" id="UP000029628">
    <property type="component" value="Unassembled WGS sequence"/>
</dbReference>
<evidence type="ECO:0000313" key="4">
    <source>
        <dbReference type="Proteomes" id="UP000029628"/>
    </source>
</evidence>
<evidence type="ECO:0000259" key="2">
    <source>
        <dbReference type="Pfam" id="PF04536"/>
    </source>
</evidence>
<feature type="domain" description="TPM" evidence="2">
    <location>
        <begin position="29"/>
        <end position="151"/>
    </location>
</feature>
<feature type="chain" id="PRO_5001917861" description="TPM domain-containing protein" evidence="1">
    <location>
        <begin position="18"/>
        <end position="246"/>
    </location>
</feature>
<dbReference type="eggNOG" id="COG1512">
    <property type="taxonomic scope" value="Bacteria"/>
</dbReference>
<keyword evidence="1" id="KW-0732">Signal</keyword>
<evidence type="ECO:0000256" key="1">
    <source>
        <dbReference type="SAM" id="SignalP"/>
    </source>
</evidence>
<dbReference type="AlphaFoldDB" id="A0A096CQ54"/>